<organism evidence="1">
    <name type="scientific">viral metagenome</name>
    <dbReference type="NCBI Taxonomy" id="1070528"/>
    <lineage>
        <taxon>unclassified sequences</taxon>
        <taxon>metagenomes</taxon>
        <taxon>organismal metagenomes</taxon>
    </lineage>
</organism>
<evidence type="ECO:0000313" key="1">
    <source>
        <dbReference type="EMBL" id="QJA74206.1"/>
    </source>
</evidence>
<protein>
    <submittedName>
        <fullName evidence="1">Uncharacterized protein</fullName>
    </submittedName>
</protein>
<dbReference type="AlphaFoldDB" id="A0A6M3JVW2"/>
<proteinExistence type="predicted"/>
<name>A0A6M3JVW2_9ZZZZ</name>
<sequence length="148" mass="16987">MKSPTEIEKYFDSPENMHELINYLQDEYFNSIDIQASLFRGGDLSDIVQLRKTLDELTGIYMDLNVYYKISETIKKNREIGHFISKKIEIENKGEKFTSTPIEKEASNVVANERKIRNIILGKLESCMQGISSAQSDLKNATMEGVNR</sequence>
<accession>A0A6M3JVW2</accession>
<reference evidence="1" key="1">
    <citation type="submission" date="2020-03" db="EMBL/GenBank/DDBJ databases">
        <title>The deep terrestrial virosphere.</title>
        <authorList>
            <person name="Holmfeldt K."/>
            <person name="Nilsson E."/>
            <person name="Simone D."/>
            <person name="Lopez-Fernandez M."/>
            <person name="Wu X."/>
            <person name="de Brujin I."/>
            <person name="Lundin D."/>
            <person name="Andersson A."/>
            <person name="Bertilsson S."/>
            <person name="Dopson M."/>
        </authorList>
    </citation>
    <scope>NUCLEOTIDE SEQUENCE</scope>
    <source>
        <strain evidence="1">MM415A02079</strain>
    </source>
</reference>
<gene>
    <name evidence="1" type="ORF">MM415A02079_0016</name>
</gene>
<dbReference type="EMBL" id="MT142081">
    <property type="protein sequence ID" value="QJA74206.1"/>
    <property type="molecule type" value="Genomic_DNA"/>
</dbReference>